<comment type="cofactor">
    <cofactor evidence="1">
        <name>Zn(2+)</name>
        <dbReference type="ChEBI" id="CHEBI:29105"/>
    </cofactor>
    <text evidence="1">Binds 1 zinc ion per subunit.</text>
</comment>
<reference evidence="3 4" key="1">
    <citation type="journal article" date="2016" name="Nat. Commun.">
        <title>Thousands of microbial genomes shed light on interconnected biogeochemical processes in an aquifer system.</title>
        <authorList>
            <person name="Anantharaman K."/>
            <person name="Brown C.T."/>
            <person name="Hug L.A."/>
            <person name="Sharon I."/>
            <person name="Castelle C.J."/>
            <person name="Probst A.J."/>
            <person name="Thomas B.C."/>
            <person name="Singh A."/>
            <person name="Wilkins M.J."/>
            <person name="Karaoz U."/>
            <person name="Brodie E.L."/>
            <person name="Williams K.H."/>
            <person name="Hubbard S.S."/>
            <person name="Banfield J.F."/>
        </authorList>
    </citation>
    <scope>NUCLEOTIDE SEQUENCE [LARGE SCALE GENOMIC DNA]</scope>
</reference>
<evidence type="ECO:0000313" key="3">
    <source>
        <dbReference type="EMBL" id="OGM00538.1"/>
    </source>
</evidence>
<dbReference type="GO" id="GO:0008270">
    <property type="term" value="F:zinc ion binding"/>
    <property type="evidence" value="ECO:0007669"/>
    <property type="project" value="TreeGrafter"/>
</dbReference>
<dbReference type="SUPFAM" id="SSF46785">
    <property type="entry name" value="Winged helix' DNA-binding domain"/>
    <property type="match status" value="1"/>
</dbReference>
<dbReference type="GO" id="GO:0045892">
    <property type="term" value="P:negative regulation of DNA-templated transcription"/>
    <property type="evidence" value="ECO:0007669"/>
    <property type="project" value="TreeGrafter"/>
</dbReference>
<feature type="binding site" evidence="2">
    <location>
        <position position="99"/>
    </location>
    <ligand>
        <name>Fe cation</name>
        <dbReference type="ChEBI" id="CHEBI:24875"/>
    </ligand>
</feature>
<comment type="cofactor">
    <cofactor evidence="2">
        <name>Mn(2+)</name>
        <dbReference type="ChEBI" id="CHEBI:29035"/>
    </cofactor>
    <cofactor evidence="2">
        <name>Fe(2+)</name>
        <dbReference type="ChEBI" id="CHEBI:29033"/>
    </cofactor>
    <text evidence="2">Binds 1 Mn(2+) or Fe(2+) ion per subunit.</text>
</comment>
<evidence type="ECO:0000256" key="2">
    <source>
        <dbReference type="PIRSR" id="PIRSR602481-2"/>
    </source>
</evidence>
<dbReference type="InterPro" id="IPR002481">
    <property type="entry name" value="FUR"/>
</dbReference>
<dbReference type="PANTHER" id="PTHR33202:SF7">
    <property type="entry name" value="FERRIC UPTAKE REGULATION PROTEIN"/>
    <property type="match status" value="1"/>
</dbReference>
<evidence type="ECO:0000313" key="4">
    <source>
        <dbReference type="Proteomes" id="UP000176988"/>
    </source>
</evidence>
<organism evidence="3 4">
    <name type="scientific">Candidatus Uhrbacteria bacterium RIFOXYC2_FULL_47_19</name>
    <dbReference type="NCBI Taxonomy" id="1802424"/>
    <lineage>
        <taxon>Bacteria</taxon>
        <taxon>Candidatus Uhriibacteriota</taxon>
    </lineage>
</organism>
<dbReference type="InterPro" id="IPR036388">
    <property type="entry name" value="WH-like_DNA-bd_sf"/>
</dbReference>
<accession>A0A1F7WEA0</accession>
<keyword evidence="2" id="KW-0408">Iron</keyword>
<dbReference type="GO" id="GO:0000976">
    <property type="term" value="F:transcription cis-regulatory region binding"/>
    <property type="evidence" value="ECO:0007669"/>
    <property type="project" value="TreeGrafter"/>
</dbReference>
<sequence>MRIDLQKSIHDFLISIMIKAIAEKTLRQAGLRKTTDRLHLLELIDPARAWTADQLFTELKKVNLSTVYRNLTVLTEKGILRSIIGHGGKTLYELAERSHHAHTVCHDCGQVGCIPCPLKDSSNHLLEFYETCESCLARHR</sequence>
<dbReference type="Gene3D" id="1.10.10.10">
    <property type="entry name" value="Winged helix-like DNA-binding domain superfamily/Winged helix DNA-binding domain"/>
    <property type="match status" value="1"/>
</dbReference>
<dbReference type="PANTHER" id="PTHR33202">
    <property type="entry name" value="ZINC UPTAKE REGULATION PROTEIN"/>
    <property type="match status" value="1"/>
</dbReference>
<dbReference type="EMBL" id="MGFG01000030">
    <property type="protein sequence ID" value="OGM00538.1"/>
    <property type="molecule type" value="Genomic_DNA"/>
</dbReference>
<feature type="binding site" evidence="1">
    <location>
        <position position="105"/>
    </location>
    <ligand>
        <name>Zn(2+)</name>
        <dbReference type="ChEBI" id="CHEBI:29105"/>
    </ligand>
</feature>
<proteinExistence type="predicted"/>
<dbReference type="GO" id="GO:0003700">
    <property type="term" value="F:DNA-binding transcription factor activity"/>
    <property type="evidence" value="ECO:0007669"/>
    <property type="project" value="InterPro"/>
</dbReference>
<keyword evidence="1" id="KW-0862">Zinc</keyword>
<dbReference type="Pfam" id="PF01475">
    <property type="entry name" value="FUR"/>
    <property type="match status" value="1"/>
</dbReference>
<comment type="caution">
    <text evidence="3">The sequence shown here is derived from an EMBL/GenBank/DDBJ whole genome shotgun (WGS) entry which is preliminary data.</text>
</comment>
<dbReference type="InterPro" id="IPR036390">
    <property type="entry name" value="WH_DNA-bd_sf"/>
</dbReference>
<name>A0A1F7WEA0_9BACT</name>
<feature type="binding site" evidence="2">
    <location>
        <position position="124"/>
    </location>
    <ligand>
        <name>Fe cation</name>
        <dbReference type="ChEBI" id="CHEBI:24875"/>
    </ligand>
</feature>
<dbReference type="STRING" id="1802424.A2480_02440"/>
<evidence type="ECO:0000256" key="1">
    <source>
        <dbReference type="PIRSR" id="PIRSR602481-1"/>
    </source>
</evidence>
<keyword evidence="1" id="KW-0479">Metal-binding</keyword>
<evidence type="ECO:0008006" key="5">
    <source>
        <dbReference type="Google" id="ProtNLM"/>
    </source>
</evidence>
<dbReference type="GO" id="GO:1900376">
    <property type="term" value="P:regulation of secondary metabolite biosynthetic process"/>
    <property type="evidence" value="ECO:0007669"/>
    <property type="project" value="TreeGrafter"/>
</dbReference>
<gene>
    <name evidence="3" type="ORF">A2480_02440</name>
</gene>
<feature type="binding site" evidence="1">
    <location>
        <position position="108"/>
    </location>
    <ligand>
        <name>Zn(2+)</name>
        <dbReference type="ChEBI" id="CHEBI:29105"/>
    </ligand>
</feature>
<protein>
    <recommendedName>
        <fullName evidence="5">Transcriptional repressor</fullName>
    </recommendedName>
</protein>
<dbReference type="Proteomes" id="UP000176988">
    <property type="component" value="Unassembled WGS sequence"/>
</dbReference>
<dbReference type="AlphaFoldDB" id="A0A1F7WEA0"/>